<protein>
    <submittedName>
        <fullName evidence="2">Uncharacterized protein</fullName>
    </submittedName>
</protein>
<name>A0A2S4VU40_9BASI</name>
<dbReference type="VEuPathDB" id="FungiDB:PSHT_10371"/>
<evidence type="ECO:0000313" key="3">
    <source>
        <dbReference type="Proteomes" id="UP000239156"/>
    </source>
</evidence>
<dbReference type="EMBL" id="PKSL01000027">
    <property type="protein sequence ID" value="POW13018.1"/>
    <property type="molecule type" value="Genomic_DNA"/>
</dbReference>
<proteinExistence type="predicted"/>
<dbReference type="VEuPathDB" id="FungiDB:PSHT_09176"/>
<dbReference type="VEuPathDB" id="FungiDB:PSTT_03977"/>
<keyword evidence="3" id="KW-1185">Reference proteome</keyword>
<dbReference type="Proteomes" id="UP000239156">
    <property type="component" value="Unassembled WGS sequence"/>
</dbReference>
<gene>
    <name evidence="2" type="ORF">PSTT_03977</name>
</gene>
<dbReference type="AlphaFoldDB" id="A0A2S4VU40"/>
<sequence length="854" mass="96973">MLMSIYSVRRDSAETPNIRSQHINWETLNKKPTRSEWRRPRLIKGASKCWPGVAFVAQAEVPPDQTYRRGRDILASNDLSSSGPLRGTQGLVDNLHREAQGQSQPPRNDIRRNSNFPFVLPSAETTRGESAAQIGYPSMNPPKETMDLLAKFGASSNTKTSEPRLSLARCQSGLKRTLAEGSNHDSLNARGNLIDRSTMGPVDKRGKTPLIQHQTEPLIGLNKSTPKRMKVFQKFAPVIEIEPNESIPKKRNPHHIALVNRYENRLKTKYLASNSQPEIDSPHQNLKQALWVAFESINFDIGNKIVLSFEDAGRVFARFSHGIHVDQPKDYRSNLIEKMMIGLCHNQKQWFKFWERRSGIDFEKELTGKISHPNDGKMLLCFLLHVDMIDTIIPPSKLVTTLKKHKENLFRDALQIFQVFKYSNPLYKNLINSEKQDGFMHHAPSLTWRCIYLWISTGERSDLKSLAFNTNGRNTIGFKVFFNIIFKLSNETAPRLRTLDLNLSIGRPSTRSSRDLNSDNPTSSRELRHAGQELRLNSVGQINSVAPIGYFSMKPPQKTMGLSAQFGVSSNTETTETHLAYDQCQSGLKRPIAEGSDHDSLKVRGKVIDCSTMGPVGKKAKTPLIQHQPEPLNNLQKSTPQRMGVFQKKLVSGIEIEPHESNLRKENPHHIALVNHYENRLKRKYLTSNSEPKIESLDFDLDTIVAEGASQDMKEVLRMAFQSSNLVVGNKIVLTFEDAKKVLARLPHRIHVDQSKDFSSGLIQKMMIELIKNQEQWFKFWERRSGINFEKELNGKVSHGRERKLLVSDLESLALRQGGSEDKSFKIFFNMIFKLTSGSLNDKLKPGPKLSQHL</sequence>
<evidence type="ECO:0000313" key="2">
    <source>
        <dbReference type="EMBL" id="POW13018.1"/>
    </source>
</evidence>
<evidence type="ECO:0000256" key="1">
    <source>
        <dbReference type="SAM" id="MobiDB-lite"/>
    </source>
</evidence>
<comment type="caution">
    <text evidence="2">The sequence shown here is derived from an EMBL/GenBank/DDBJ whole genome shotgun (WGS) entry which is preliminary data.</text>
</comment>
<organism evidence="2 3">
    <name type="scientific">Puccinia striiformis</name>
    <dbReference type="NCBI Taxonomy" id="27350"/>
    <lineage>
        <taxon>Eukaryota</taxon>
        <taxon>Fungi</taxon>
        <taxon>Dikarya</taxon>
        <taxon>Basidiomycota</taxon>
        <taxon>Pucciniomycotina</taxon>
        <taxon>Pucciniomycetes</taxon>
        <taxon>Pucciniales</taxon>
        <taxon>Pucciniaceae</taxon>
        <taxon>Puccinia</taxon>
    </lineage>
</organism>
<reference evidence="2" key="1">
    <citation type="submission" date="2017-12" db="EMBL/GenBank/DDBJ databases">
        <title>Gene loss provides genomic basis for host adaptation in cereal stripe rust fungi.</title>
        <authorList>
            <person name="Xia C."/>
        </authorList>
    </citation>
    <scope>NUCLEOTIDE SEQUENCE [LARGE SCALE GENOMIC DNA]</scope>
    <source>
        <strain evidence="2">93-210</strain>
    </source>
</reference>
<accession>A0A2S4VU40</accession>
<feature type="region of interest" description="Disordered" evidence="1">
    <location>
        <begin position="182"/>
        <end position="201"/>
    </location>
</feature>